<dbReference type="Proteomes" id="UP000003150">
    <property type="component" value="Unassembled WGS sequence"/>
</dbReference>
<evidence type="ECO:0000313" key="2">
    <source>
        <dbReference type="Proteomes" id="UP000003150"/>
    </source>
</evidence>
<proteinExistence type="predicted"/>
<dbReference type="HOGENOM" id="CLU_3264524_0_0_11"/>
<name>D4TZI3_9ACTO</name>
<dbReference type="EMBL" id="ACYT02000038">
    <property type="protein sequence ID" value="EFF79730.1"/>
    <property type="molecule type" value="Genomic_DNA"/>
</dbReference>
<comment type="caution">
    <text evidence="1">The sequence shown here is derived from an EMBL/GenBank/DDBJ whole genome shotgun (WGS) entry which is preliminary data.</text>
</comment>
<gene>
    <name evidence="1" type="ORF">HMPREF0970_01364</name>
</gene>
<organism evidence="1 2">
    <name type="scientific">Schaalia odontolytica F0309</name>
    <dbReference type="NCBI Taxonomy" id="649742"/>
    <lineage>
        <taxon>Bacteria</taxon>
        <taxon>Bacillati</taxon>
        <taxon>Actinomycetota</taxon>
        <taxon>Actinomycetes</taxon>
        <taxon>Actinomycetales</taxon>
        <taxon>Actinomycetaceae</taxon>
        <taxon>Schaalia</taxon>
    </lineage>
</organism>
<evidence type="ECO:0000313" key="1">
    <source>
        <dbReference type="EMBL" id="EFF79730.1"/>
    </source>
</evidence>
<protein>
    <submittedName>
        <fullName evidence="1">Uncharacterized protein</fullName>
    </submittedName>
</protein>
<sequence length="41" mass="4503">MAVPAIVSRETLTLRPQPTMVGWGLNIQIPEDAGSHRLPHL</sequence>
<accession>D4TZI3</accession>
<reference evidence="1 2" key="1">
    <citation type="submission" date="2009-10" db="EMBL/GenBank/DDBJ databases">
        <authorList>
            <person name="Weinstock G."/>
            <person name="Sodergren E."/>
            <person name="Clifton S."/>
            <person name="Fulton L."/>
            <person name="Fulton B."/>
            <person name="Courtney L."/>
            <person name="Fronick C."/>
            <person name="Harrison M."/>
            <person name="Strong C."/>
            <person name="Farmer C."/>
            <person name="Delahaunty K."/>
            <person name="Markovic C."/>
            <person name="Hall O."/>
            <person name="Minx P."/>
            <person name="Tomlinson C."/>
            <person name="Mitreva M."/>
            <person name="Nelson J."/>
            <person name="Hou S."/>
            <person name="Wollam A."/>
            <person name="Pepin K.H."/>
            <person name="Johnson M."/>
            <person name="Bhonagiri V."/>
            <person name="Nash W.E."/>
            <person name="Warren W."/>
            <person name="Chinwalla A."/>
            <person name="Mardis E.R."/>
            <person name="Wilson R.K."/>
        </authorList>
    </citation>
    <scope>NUCLEOTIDE SEQUENCE [LARGE SCALE GENOMIC DNA]</scope>
    <source>
        <strain evidence="1 2">F0309</strain>
    </source>
</reference>
<dbReference type="AlphaFoldDB" id="D4TZI3"/>